<evidence type="ECO:0000313" key="5">
    <source>
        <dbReference type="Proteomes" id="UP000501443"/>
    </source>
</evidence>
<dbReference type="EMBL" id="JAPFIT010000010">
    <property type="protein sequence ID" value="MDC5739087.1"/>
    <property type="molecule type" value="Genomic_DNA"/>
</dbReference>
<reference evidence="3 5" key="2">
    <citation type="submission" date="2020-05" db="EMBL/GenBank/DDBJ databases">
        <title>First description outside Europe of the emergent pathogen for shellfish aquaculture Vibrio europaeus.</title>
        <authorList>
            <person name="Dubert J."/>
            <person name="Rojas R."/>
        </authorList>
    </citation>
    <scope>NUCLEOTIDE SEQUENCE [LARGE SCALE GENOMIC DNA]</scope>
    <source>
        <strain evidence="3 5">NPI-1</strain>
    </source>
</reference>
<dbReference type="Proteomes" id="UP000501443">
    <property type="component" value="Chromosome 2"/>
</dbReference>
<evidence type="ECO:0000313" key="6">
    <source>
        <dbReference type="Proteomes" id="UP001150001"/>
    </source>
</evidence>
<dbReference type="AlphaFoldDB" id="A0A178J9F5"/>
<evidence type="ECO:0008006" key="7">
    <source>
        <dbReference type="Google" id="ProtNLM"/>
    </source>
</evidence>
<reference evidence="2 4" key="1">
    <citation type="submission" date="2016-03" db="EMBL/GenBank/DDBJ databases">
        <title>Draft genome sequence of the Vibrio tubiashii subs. europaeus.</title>
        <authorList>
            <person name="Spinard E."/>
            <person name="Dubert J."/>
            <person name="Nelson D.R."/>
            <person name="Barja J.L."/>
        </authorList>
    </citation>
    <scope>NUCLEOTIDE SEQUENCE [LARGE SCALE GENOMIC DNA]</scope>
    <source>
        <strain evidence="4">PP-638</strain>
        <strain evidence="2">PP2-638</strain>
    </source>
</reference>
<organism evidence="2 4">
    <name type="scientific">Vibrio europaeus</name>
    <dbReference type="NCBI Taxonomy" id="300876"/>
    <lineage>
        <taxon>Bacteria</taxon>
        <taxon>Pseudomonadati</taxon>
        <taxon>Pseudomonadota</taxon>
        <taxon>Gammaproteobacteria</taxon>
        <taxon>Vibrionales</taxon>
        <taxon>Vibrionaceae</taxon>
        <taxon>Vibrio</taxon>
        <taxon>Vibrio oreintalis group</taxon>
    </lineage>
</organism>
<gene>
    <name evidence="2" type="ORF">AZ468_21165</name>
    <name evidence="3" type="ORF">HOO69_22790</name>
    <name evidence="1" type="ORF">OPW20_03355</name>
</gene>
<proteinExistence type="predicted"/>
<keyword evidence="6" id="KW-1185">Reference proteome</keyword>
<dbReference type="Proteomes" id="UP001150001">
    <property type="component" value="Unassembled WGS sequence"/>
</dbReference>
<dbReference type="PROSITE" id="PS51257">
    <property type="entry name" value="PROKAR_LIPOPROTEIN"/>
    <property type="match status" value="1"/>
</dbReference>
<dbReference type="OrthoDB" id="74312at2"/>
<reference evidence="1" key="3">
    <citation type="submission" date="2022-11" db="EMBL/GenBank/DDBJ databases">
        <title>Role of the vibriolysin VemA secreted by the emergent pathogen Vibrio europaeus in the colonization of Manila clam mucus.</title>
        <authorList>
            <person name="Martinez C."/>
            <person name="Rodriguez S."/>
            <person name="Vences A."/>
            <person name="Barja J.L."/>
            <person name="Toranzo A.E."/>
            <person name="Dubert J."/>
        </authorList>
    </citation>
    <scope>NUCLEOTIDE SEQUENCE</scope>
    <source>
        <strain evidence="1">3454</strain>
    </source>
</reference>
<protein>
    <recommendedName>
        <fullName evidence="7">SH3b domain-containing protein</fullName>
    </recommendedName>
</protein>
<evidence type="ECO:0000313" key="1">
    <source>
        <dbReference type="EMBL" id="MDC5739087.1"/>
    </source>
</evidence>
<dbReference type="EMBL" id="CP053543">
    <property type="protein sequence ID" value="QJY39360.1"/>
    <property type="molecule type" value="Genomic_DNA"/>
</dbReference>
<evidence type="ECO:0000313" key="3">
    <source>
        <dbReference type="EMBL" id="QJY39360.1"/>
    </source>
</evidence>
<dbReference type="Proteomes" id="UP000094761">
    <property type="component" value="Unassembled WGS sequence"/>
</dbReference>
<name>A0A178J9F5_9VIBR</name>
<accession>A0A178J9F5</accession>
<sequence>MKKVIMLLLLLVGIGCAAGGYYIFYYKPQQDALAMEGVEEEEPMTPILLVEEEEEVEPPPPITDYYVSPPKLGVREAPDYSAFVENVVYRGDKLHILEKRDGWGRISPYYVYDEGGPEVAEWVPMEALLEVAPTITKQERVETVTTYIEDSDDFKQHFEMFIKTTDNLLKEGTCVPEDFEETQGWIRSVTFEGIDAYFVYCGGLKQANKIYLDVQTGKIFYR</sequence>
<dbReference type="EMBL" id="LUAX01000007">
    <property type="protein sequence ID" value="OAM98036.1"/>
    <property type="molecule type" value="Genomic_DNA"/>
</dbReference>
<evidence type="ECO:0000313" key="4">
    <source>
        <dbReference type="Proteomes" id="UP000094761"/>
    </source>
</evidence>
<dbReference type="RefSeq" id="WP_069669192.1">
    <property type="nucleotide sequence ID" value="NZ_CP053543.1"/>
</dbReference>
<evidence type="ECO:0000313" key="2">
    <source>
        <dbReference type="EMBL" id="OAM98036.1"/>
    </source>
</evidence>
<dbReference type="GeneID" id="78078243"/>